<keyword evidence="8" id="KW-1185">Reference proteome</keyword>
<dbReference type="Proteomes" id="UP000054051">
    <property type="component" value="Unassembled WGS sequence"/>
</dbReference>
<proteinExistence type="predicted"/>
<reference evidence="7 8" key="1">
    <citation type="submission" date="2011-08" db="EMBL/GenBank/DDBJ databases">
        <title>The genome of the obligate endobacterium of an arbuscular mycorrhizal fungus reveals an interphylum network of nutritional interactions.</title>
        <authorList>
            <person name="Ghignone S."/>
            <person name="Salvioli A."/>
            <person name="Anca I."/>
            <person name="Lumini E."/>
            <person name="Ortu G."/>
            <person name="Petiti L."/>
            <person name="Cruveiller S."/>
            <person name="Bianciotto V."/>
            <person name="Piffanelli P."/>
            <person name="Lanfranco L."/>
            <person name="Bonfante P."/>
        </authorList>
    </citation>
    <scope>NUCLEOTIDE SEQUENCE [LARGE SCALE GENOMIC DNA]</scope>
    <source>
        <strain evidence="7 8">BEG34</strain>
    </source>
</reference>
<evidence type="ECO:0000256" key="2">
    <source>
        <dbReference type="ARBA" id="ARBA00022692"/>
    </source>
</evidence>
<keyword evidence="4" id="KW-0175">Coiled coil</keyword>
<gene>
    <name evidence="7" type="ORF">CAGGBEG34_190037</name>
</gene>
<evidence type="ECO:0000256" key="1">
    <source>
        <dbReference type="ARBA" id="ARBA00004370"/>
    </source>
</evidence>
<organism evidence="7 8">
    <name type="scientific">Candidatus Glomeribacter gigasporarum BEG34</name>
    <dbReference type="NCBI Taxonomy" id="1070319"/>
    <lineage>
        <taxon>Bacteria</taxon>
        <taxon>Pseudomonadati</taxon>
        <taxon>Pseudomonadota</taxon>
        <taxon>Betaproteobacteria</taxon>
        <taxon>Burkholderiales</taxon>
        <taxon>Burkholderiaceae</taxon>
        <taxon>Candidatus Glomeribacter</taxon>
    </lineage>
</organism>
<comment type="subcellular location">
    <subcellularLocation>
        <location evidence="1">Membrane</location>
    </subcellularLocation>
</comment>
<feature type="transmembrane region" description="Helical" evidence="6">
    <location>
        <begin position="67"/>
        <end position="87"/>
    </location>
</feature>
<dbReference type="eggNOG" id="ENOG50334ZY">
    <property type="taxonomic scope" value="Bacteria"/>
</dbReference>
<evidence type="ECO:0000313" key="8">
    <source>
        <dbReference type="Proteomes" id="UP000054051"/>
    </source>
</evidence>
<protein>
    <submittedName>
        <fullName evidence="7">Putative Phage-related protein</fullName>
    </submittedName>
</protein>
<keyword evidence="5 6" id="KW-0472">Membrane</keyword>
<dbReference type="AlphaFoldDB" id="G2J7X5"/>
<dbReference type="STRING" id="1070319.CAGGBEG34_190037"/>
<evidence type="ECO:0000256" key="5">
    <source>
        <dbReference type="ARBA" id="ARBA00023136"/>
    </source>
</evidence>
<dbReference type="OrthoDB" id="9134238at2"/>
<name>G2J7X5_9BURK</name>
<evidence type="ECO:0000313" key="7">
    <source>
        <dbReference type="EMBL" id="CCD28870.1"/>
    </source>
</evidence>
<dbReference type="Gene3D" id="1.20.5.340">
    <property type="match status" value="1"/>
</dbReference>
<keyword evidence="2 6" id="KW-0812">Transmembrane</keyword>
<comment type="caution">
    <text evidence="7">The sequence shown here is derived from an EMBL/GenBank/DDBJ whole genome shotgun (WGS) entry which is preliminary data.</text>
</comment>
<dbReference type="RefSeq" id="WP_006682133.1">
    <property type="nucleotide sequence ID" value="NZ_CAFB01000035.1"/>
</dbReference>
<dbReference type="Pfam" id="PF07798">
    <property type="entry name" value="CCDC90-like"/>
    <property type="match status" value="1"/>
</dbReference>
<dbReference type="GO" id="GO:0016020">
    <property type="term" value="C:membrane"/>
    <property type="evidence" value="ECO:0007669"/>
    <property type="project" value="UniProtKB-SubCell"/>
</dbReference>
<dbReference type="InterPro" id="IPR024461">
    <property type="entry name" value="CCDC90-like"/>
</dbReference>
<evidence type="ECO:0000256" key="3">
    <source>
        <dbReference type="ARBA" id="ARBA00022989"/>
    </source>
</evidence>
<evidence type="ECO:0000256" key="4">
    <source>
        <dbReference type="ARBA" id="ARBA00023054"/>
    </source>
</evidence>
<evidence type="ECO:0000256" key="6">
    <source>
        <dbReference type="SAM" id="Phobius"/>
    </source>
</evidence>
<accession>G2J7X5</accession>
<sequence length="88" mass="9738">MTLAAFDTHKFVRTLKGAGFNEKQAEALTDAVRESQAFSEVATKSDLRELELRIEAKFANVDGELKFLKWILGFIAAGVASLVLKAFF</sequence>
<keyword evidence="3 6" id="KW-1133">Transmembrane helix</keyword>
<dbReference type="EMBL" id="CAFB01000035">
    <property type="protein sequence ID" value="CCD28870.1"/>
    <property type="molecule type" value="Genomic_DNA"/>
</dbReference>